<name>A0A1B0C095_9MUSC</name>
<reference evidence="11" key="2">
    <citation type="submission" date="2020-05" db="UniProtKB">
        <authorList>
            <consortium name="EnsemblMetazoa"/>
        </authorList>
    </citation>
    <scope>IDENTIFICATION</scope>
    <source>
        <strain evidence="11">IAEA</strain>
    </source>
</reference>
<dbReference type="EnsemblMetazoa" id="GPPI045730-RA">
    <property type="protein sequence ID" value="GPPI045730-PA"/>
    <property type="gene ID" value="GPPI045730"/>
</dbReference>
<dbReference type="Proteomes" id="UP000092460">
    <property type="component" value="Unassembled WGS sequence"/>
</dbReference>
<dbReference type="GO" id="GO:0005524">
    <property type="term" value="F:ATP binding"/>
    <property type="evidence" value="ECO:0007669"/>
    <property type="project" value="UniProtKB-KW"/>
</dbReference>
<evidence type="ECO:0000256" key="3">
    <source>
        <dbReference type="ARBA" id="ARBA00012551"/>
    </source>
</evidence>
<dbReference type="STRING" id="67801.A0A1B0C095"/>
<dbReference type="FunFam" id="2.20.28.10:FF:000003">
    <property type="entry name" value="DNA helicase"/>
    <property type="match status" value="1"/>
</dbReference>
<evidence type="ECO:0000256" key="9">
    <source>
        <dbReference type="ARBA" id="ARBA00023125"/>
    </source>
</evidence>
<keyword evidence="8" id="KW-0067">ATP-binding</keyword>
<keyword evidence="7" id="KW-0347">Helicase</keyword>
<keyword evidence="5" id="KW-0547">Nucleotide-binding</keyword>
<comment type="similarity">
    <text evidence="2">Belongs to the MCM family.</text>
</comment>
<accession>A0A1B0C095</accession>
<protein>
    <recommendedName>
        <fullName evidence="3">DNA helicase</fullName>
        <ecNumber evidence="3">3.6.4.12</ecNumber>
    </recommendedName>
</protein>
<dbReference type="GO" id="GO:0003677">
    <property type="term" value="F:DNA binding"/>
    <property type="evidence" value="ECO:0007669"/>
    <property type="project" value="UniProtKB-KW"/>
</dbReference>
<organism evidence="11 12">
    <name type="scientific">Glossina palpalis gambiensis</name>
    <dbReference type="NCBI Taxonomy" id="67801"/>
    <lineage>
        <taxon>Eukaryota</taxon>
        <taxon>Metazoa</taxon>
        <taxon>Ecdysozoa</taxon>
        <taxon>Arthropoda</taxon>
        <taxon>Hexapoda</taxon>
        <taxon>Insecta</taxon>
        <taxon>Pterygota</taxon>
        <taxon>Neoptera</taxon>
        <taxon>Endopterygota</taxon>
        <taxon>Diptera</taxon>
        <taxon>Brachycera</taxon>
        <taxon>Muscomorpha</taxon>
        <taxon>Hippoboscoidea</taxon>
        <taxon>Glossinidae</taxon>
        <taxon>Glossina</taxon>
    </lineage>
</organism>
<evidence type="ECO:0000256" key="7">
    <source>
        <dbReference type="ARBA" id="ARBA00022806"/>
    </source>
</evidence>
<keyword evidence="10" id="KW-0539">Nucleus</keyword>
<dbReference type="EMBL" id="JXJN01023493">
    <property type="status" value="NOT_ANNOTATED_CDS"/>
    <property type="molecule type" value="Genomic_DNA"/>
</dbReference>
<evidence type="ECO:0000313" key="12">
    <source>
        <dbReference type="Proteomes" id="UP000092460"/>
    </source>
</evidence>
<evidence type="ECO:0000256" key="6">
    <source>
        <dbReference type="ARBA" id="ARBA00022801"/>
    </source>
</evidence>
<evidence type="ECO:0000256" key="8">
    <source>
        <dbReference type="ARBA" id="ARBA00022840"/>
    </source>
</evidence>
<dbReference type="GO" id="GO:0005634">
    <property type="term" value="C:nucleus"/>
    <property type="evidence" value="ECO:0007669"/>
    <property type="project" value="UniProtKB-SubCell"/>
</dbReference>
<evidence type="ECO:0000256" key="2">
    <source>
        <dbReference type="ARBA" id="ARBA00008010"/>
    </source>
</evidence>
<evidence type="ECO:0000256" key="4">
    <source>
        <dbReference type="ARBA" id="ARBA00022705"/>
    </source>
</evidence>
<reference evidence="12" key="1">
    <citation type="submission" date="2015-01" db="EMBL/GenBank/DDBJ databases">
        <authorList>
            <person name="Aksoy S."/>
            <person name="Warren W."/>
            <person name="Wilson R.K."/>
        </authorList>
    </citation>
    <scope>NUCLEOTIDE SEQUENCE [LARGE SCALE GENOMIC DNA]</scope>
    <source>
        <strain evidence="12">IAEA</strain>
    </source>
</reference>
<dbReference type="GO" id="GO:0016787">
    <property type="term" value="F:hydrolase activity"/>
    <property type="evidence" value="ECO:0007669"/>
    <property type="project" value="UniProtKB-KW"/>
</dbReference>
<evidence type="ECO:0000256" key="10">
    <source>
        <dbReference type="ARBA" id="ARBA00023242"/>
    </source>
</evidence>
<sequence length="189" mass="21502">MANMPNSVFSKLLRQHPEMWGVGGRTPCKLERKKFADRLTAITGQLYLKEVRKTAPCNIELEVVLMFCYLRNIIDRTGLEVDKECYVSFTKVPTRHKVQVVRTHAVHPKLVLDTFMCLDCQTEIRNVEQQFKFTNPSICLAEHAPLIGARVQLALSSHPLTLHYVHLVAALESSIAARCATTKLSWLEK</sequence>
<comment type="subcellular location">
    <subcellularLocation>
        <location evidence="1">Nucleus</location>
    </subcellularLocation>
</comment>
<evidence type="ECO:0000256" key="5">
    <source>
        <dbReference type="ARBA" id="ARBA00022741"/>
    </source>
</evidence>
<keyword evidence="6" id="KW-0378">Hydrolase</keyword>
<dbReference type="EC" id="3.6.4.12" evidence="3"/>
<dbReference type="VEuPathDB" id="VectorBase:GPPI045730"/>
<evidence type="ECO:0000313" key="11">
    <source>
        <dbReference type="EnsemblMetazoa" id="GPPI045730-PA"/>
    </source>
</evidence>
<keyword evidence="9" id="KW-0238">DNA-binding</keyword>
<dbReference type="AlphaFoldDB" id="A0A1B0C095"/>
<keyword evidence="4" id="KW-0235">DNA replication</keyword>
<evidence type="ECO:0000256" key="1">
    <source>
        <dbReference type="ARBA" id="ARBA00004123"/>
    </source>
</evidence>
<dbReference type="SUPFAM" id="SSF50249">
    <property type="entry name" value="Nucleic acid-binding proteins"/>
    <property type="match status" value="1"/>
</dbReference>
<dbReference type="GO" id="GO:0006260">
    <property type="term" value="P:DNA replication"/>
    <property type="evidence" value="ECO:0007669"/>
    <property type="project" value="UniProtKB-KW"/>
</dbReference>
<dbReference type="GO" id="GO:0003678">
    <property type="term" value="F:DNA helicase activity"/>
    <property type="evidence" value="ECO:0007669"/>
    <property type="project" value="UniProtKB-EC"/>
</dbReference>
<proteinExistence type="inferred from homology"/>
<keyword evidence="12" id="KW-1185">Reference proteome</keyword>
<dbReference type="InterPro" id="IPR012340">
    <property type="entry name" value="NA-bd_OB-fold"/>
</dbReference>